<feature type="domain" description="FAD-binding" evidence="6">
    <location>
        <begin position="6"/>
        <end position="343"/>
    </location>
</feature>
<dbReference type="GO" id="GO:0004497">
    <property type="term" value="F:monooxygenase activity"/>
    <property type="evidence" value="ECO:0007669"/>
    <property type="project" value="UniProtKB-KW"/>
</dbReference>
<name>A0ABX7T9C9_9SPHN</name>
<dbReference type="PANTHER" id="PTHR13789:SF318">
    <property type="entry name" value="GERANYLGERANYL DIPHOSPHATE REDUCTASE"/>
    <property type="match status" value="1"/>
</dbReference>
<dbReference type="InterPro" id="IPR002938">
    <property type="entry name" value="FAD-bd"/>
</dbReference>
<dbReference type="EMBL" id="CP071794">
    <property type="protein sequence ID" value="QTD57427.1"/>
    <property type="molecule type" value="Genomic_DNA"/>
</dbReference>
<protein>
    <submittedName>
        <fullName evidence="7">FAD-dependent monooxygenase</fullName>
    </submittedName>
</protein>
<dbReference type="PANTHER" id="PTHR13789">
    <property type="entry name" value="MONOOXYGENASE"/>
    <property type="match status" value="1"/>
</dbReference>
<sequence length="389" mass="42125">MIDANTKIAIVGGGIGGLVAGIALQKAGFNPVIYERAPEFGEVGAGISISPNATLGLESLGFTDYLNANANEPLEQRLYHGETGELLKTFDRRDCRETYKAAYCQLHRADLLNMLIDAFGRSNCAMNHALAAIDSRADGVTLTFEDGSIAEADVVIAADGLRSIIRDSLFDSDPPEFSGHVAWRALVPAEKLGPKSVDRLNINHLGTGRNIVSYPVRGSELVNIVALTKAEAWAEESWNAKAEKSELAAHYEGWADYVMELLEAIPGDELYRWGLFIRKPLENWVSGRTALLGDAAHPMLPYMGQGASCAIEDGVILGRAFAAAKTVDEALKIYADSRIERASLLQSESNLGGERLQTIDPYAFRNTPIKNEDALGIFAYDPATVPLVK</sequence>
<dbReference type="RefSeq" id="WP_207989876.1">
    <property type="nucleotide sequence ID" value="NZ_CP071794.1"/>
</dbReference>
<dbReference type="Gene3D" id="3.50.50.60">
    <property type="entry name" value="FAD/NAD(P)-binding domain"/>
    <property type="match status" value="1"/>
</dbReference>
<accession>A0ABX7T9C9</accession>
<evidence type="ECO:0000256" key="3">
    <source>
        <dbReference type="ARBA" id="ARBA00022827"/>
    </source>
</evidence>
<dbReference type="Pfam" id="PF01494">
    <property type="entry name" value="FAD_binding_3"/>
    <property type="match status" value="1"/>
</dbReference>
<dbReference type="Proteomes" id="UP000663923">
    <property type="component" value="Chromosome"/>
</dbReference>
<evidence type="ECO:0000256" key="5">
    <source>
        <dbReference type="ARBA" id="ARBA00023033"/>
    </source>
</evidence>
<proteinExistence type="predicted"/>
<dbReference type="SUPFAM" id="SSF51905">
    <property type="entry name" value="FAD/NAD(P)-binding domain"/>
    <property type="match status" value="1"/>
</dbReference>
<reference evidence="7 8" key="1">
    <citation type="submission" date="2021-03" db="EMBL/GenBank/DDBJ databases">
        <title>Complete genome of Parasphingorhabdus_sp.JHSY0214.</title>
        <authorList>
            <person name="Yoo J.H."/>
            <person name="Bae J.W."/>
        </authorList>
    </citation>
    <scope>NUCLEOTIDE SEQUENCE [LARGE SCALE GENOMIC DNA]</scope>
    <source>
        <strain evidence="7 8">JHSY0214</strain>
    </source>
</reference>
<keyword evidence="8" id="KW-1185">Reference proteome</keyword>
<evidence type="ECO:0000313" key="8">
    <source>
        <dbReference type="Proteomes" id="UP000663923"/>
    </source>
</evidence>
<evidence type="ECO:0000256" key="4">
    <source>
        <dbReference type="ARBA" id="ARBA00023002"/>
    </source>
</evidence>
<gene>
    <name evidence="7" type="ORF">J4G78_07850</name>
</gene>
<keyword evidence="2" id="KW-0285">Flavoprotein</keyword>
<keyword evidence="5 7" id="KW-0503">Monooxygenase</keyword>
<keyword evidence="4" id="KW-0560">Oxidoreductase</keyword>
<evidence type="ECO:0000259" key="6">
    <source>
        <dbReference type="Pfam" id="PF01494"/>
    </source>
</evidence>
<keyword evidence="3" id="KW-0274">FAD</keyword>
<evidence type="ECO:0000313" key="7">
    <source>
        <dbReference type="EMBL" id="QTD57427.1"/>
    </source>
</evidence>
<evidence type="ECO:0000256" key="1">
    <source>
        <dbReference type="ARBA" id="ARBA00001974"/>
    </source>
</evidence>
<dbReference type="SUPFAM" id="SSF54373">
    <property type="entry name" value="FAD-linked reductases, C-terminal domain"/>
    <property type="match status" value="1"/>
</dbReference>
<evidence type="ECO:0000256" key="2">
    <source>
        <dbReference type="ARBA" id="ARBA00022630"/>
    </source>
</evidence>
<dbReference type="PRINTS" id="PR00420">
    <property type="entry name" value="RNGMNOXGNASE"/>
</dbReference>
<dbReference type="InterPro" id="IPR050493">
    <property type="entry name" value="FAD-dep_Monooxygenase_BioMet"/>
</dbReference>
<organism evidence="7 8">
    <name type="scientific">Parasphingorhabdus cellanae</name>
    <dbReference type="NCBI Taxonomy" id="2806553"/>
    <lineage>
        <taxon>Bacteria</taxon>
        <taxon>Pseudomonadati</taxon>
        <taxon>Pseudomonadota</taxon>
        <taxon>Alphaproteobacteria</taxon>
        <taxon>Sphingomonadales</taxon>
        <taxon>Sphingomonadaceae</taxon>
        <taxon>Parasphingorhabdus</taxon>
    </lineage>
</organism>
<comment type="cofactor">
    <cofactor evidence="1">
        <name>FAD</name>
        <dbReference type="ChEBI" id="CHEBI:57692"/>
    </cofactor>
</comment>
<dbReference type="InterPro" id="IPR036188">
    <property type="entry name" value="FAD/NAD-bd_sf"/>
</dbReference>